<evidence type="ECO:0000256" key="4">
    <source>
        <dbReference type="ARBA" id="ARBA00022692"/>
    </source>
</evidence>
<feature type="domain" description="Na+/H+ antiporter MnhB subunit-related protein" evidence="7">
    <location>
        <begin position="8"/>
        <end position="132"/>
    </location>
</feature>
<dbReference type="PANTHER" id="PTHR33932:SF4">
    <property type="entry name" value="NA(+)_H(+) ANTIPORTER SUBUNIT B"/>
    <property type="match status" value="1"/>
</dbReference>
<protein>
    <submittedName>
        <fullName evidence="8">Na+/H+ antiporter subunit B</fullName>
    </submittedName>
</protein>
<dbReference type="NCBIfam" id="NF009163">
    <property type="entry name" value="PRK12509.1"/>
    <property type="match status" value="1"/>
</dbReference>
<comment type="subcellular location">
    <subcellularLocation>
        <location evidence="1">Cell membrane</location>
        <topology evidence="1">Multi-pass membrane protein</topology>
    </subcellularLocation>
</comment>
<evidence type="ECO:0000256" key="1">
    <source>
        <dbReference type="ARBA" id="ARBA00004651"/>
    </source>
</evidence>
<evidence type="ECO:0000256" key="5">
    <source>
        <dbReference type="ARBA" id="ARBA00022989"/>
    </source>
</evidence>
<gene>
    <name evidence="8" type="ORF">ENP47_00680</name>
</gene>
<dbReference type="AlphaFoldDB" id="A0A7C2B4W3"/>
<name>A0A7C2B4W3_THERO</name>
<dbReference type="Pfam" id="PF04039">
    <property type="entry name" value="MnhB"/>
    <property type="match status" value="1"/>
</dbReference>
<comment type="similarity">
    <text evidence="2">Belongs to the CPA3 antiporters (TC 2.A.63) subunit B family.</text>
</comment>
<keyword evidence="3" id="KW-1003">Cell membrane</keyword>
<proteinExistence type="inferred from homology"/>
<comment type="caution">
    <text evidence="8">The sequence shown here is derived from an EMBL/GenBank/DDBJ whole genome shotgun (WGS) entry which is preliminary data.</text>
</comment>
<sequence>MTTLPSIILRTAVRWISPLLLLFSLFLLLRGHHEPGGGFSGGLIASTAFALFTFGHGLETARRILRVSPTTLVVAGITLALVSGSLAFLSHKTFLTGLWIAIPLVGETRVELGTPLLFDVGVYLTVIGATLTMLFEFAKE</sequence>
<dbReference type="EMBL" id="DSJL01000001">
    <property type="protein sequence ID" value="HEF64119.1"/>
    <property type="molecule type" value="Genomic_DNA"/>
</dbReference>
<dbReference type="PANTHER" id="PTHR33932">
    <property type="entry name" value="NA(+)/H(+) ANTIPORTER SUBUNIT B"/>
    <property type="match status" value="1"/>
</dbReference>
<evidence type="ECO:0000259" key="7">
    <source>
        <dbReference type="Pfam" id="PF04039"/>
    </source>
</evidence>
<dbReference type="InterPro" id="IPR007182">
    <property type="entry name" value="MnhB"/>
</dbReference>
<dbReference type="GO" id="GO:0005886">
    <property type="term" value="C:plasma membrane"/>
    <property type="evidence" value="ECO:0007669"/>
    <property type="project" value="UniProtKB-SubCell"/>
</dbReference>
<evidence type="ECO:0000313" key="8">
    <source>
        <dbReference type="EMBL" id="HEF64119.1"/>
    </source>
</evidence>
<dbReference type="InterPro" id="IPR050622">
    <property type="entry name" value="CPA3_antiporter_subunitB"/>
</dbReference>
<organism evidence="8">
    <name type="scientific">Thermomicrobium roseum</name>
    <dbReference type="NCBI Taxonomy" id="500"/>
    <lineage>
        <taxon>Bacteria</taxon>
        <taxon>Pseudomonadati</taxon>
        <taxon>Thermomicrobiota</taxon>
        <taxon>Thermomicrobia</taxon>
        <taxon>Thermomicrobiales</taxon>
        <taxon>Thermomicrobiaceae</taxon>
        <taxon>Thermomicrobium</taxon>
    </lineage>
</organism>
<reference evidence="8" key="1">
    <citation type="journal article" date="2020" name="mSystems">
        <title>Genome- and Community-Level Interaction Insights into Carbon Utilization and Element Cycling Functions of Hydrothermarchaeota in Hydrothermal Sediment.</title>
        <authorList>
            <person name="Zhou Z."/>
            <person name="Liu Y."/>
            <person name="Xu W."/>
            <person name="Pan J."/>
            <person name="Luo Z.H."/>
            <person name="Li M."/>
        </authorList>
    </citation>
    <scope>NUCLEOTIDE SEQUENCE [LARGE SCALE GENOMIC DNA]</scope>
    <source>
        <strain evidence="8">SpSt-222</strain>
    </source>
</reference>
<evidence type="ECO:0000256" key="2">
    <source>
        <dbReference type="ARBA" id="ARBA00009425"/>
    </source>
</evidence>
<evidence type="ECO:0000256" key="6">
    <source>
        <dbReference type="ARBA" id="ARBA00023136"/>
    </source>
</evidence>
<keyword evidence="6" id="KW-0472">Membrane</keyword>
<evidence type="ECO:0000256" key="3">
    <source>
        <dbReference type="ARBA" id="ARBA00022475"/>
    </source>
</evidence>
<keyword evidence="4" id="KW-0812">Transmembrane</keyword>
<accession>A0A7C2B4W3</accession>
<keyword evidence="5" id="KW-1133">Transmembrane helix</keyword>